<keyword evidence="3" id="KW-1185">Reference proteome</keyword>
<dbReference type="Proteomes" id="UP001596066">
    <property type="component" value="Unassembled WGS sequence"/>
</dbReference>
<name>A0ABW0VHA2_9ACTN</name>
<evidence type="ECO:0000313" key="2">
    <source>
        <dbReference type="EMBL" id="MFC5644139.1"/>
    </source>
</evidence>
<organism evidence="2 3">
    <name type="scientific">Kitasatospora cinereorecta</name>
    <dbReference type="NCBI Taxonomy" id="285560"/>
    <lineage>
        <taxon>Bacteria</taxon>
        <taxon>Bacillati</taxon>
        <taxon>Actinomycetota</taxon>
        <taxon>Actinomycetes</taxon>
        <taxon>Kitasatosporales</taxon>
        <taxon>Streptomycetaceae</taxon>
        <taxon>Kitasatospora</taxon>
    </lineage>
</organism>
<gene>
    <name evidence="2" type="ORF">ACFPZF_22620</name>
</gene>
<proteinExistence type="predicted"/>
<evidence type="ECO:0000256" key="1">
    <source>
        <dbReference type="SAM" id="Phobius"/>
    </source>
</evidence>
<keyword evidence="1" id="KW-0812">Transmembrane</keyword>
<evidence type="ECO:0008006" key="4">
    <source>
        <dbReference type="Google" id="ProtNLM"/>
    </source>
</evidence>
<reference evidence="3" key="1">
    <citation type="journal article" date="2019" name="Int. J. Syst. Evol. Microbiol.">
        <title>The Global Catalogue of Microorganisms (GCM) 10K type strain sequencing project: providing services to taxonomists for standard genome sequencing and annotation.</title>
        <authorList>
            <consortium name="The Broad Institute Genomics Platform"/>
            <consortium name="The Broad Institute Genome Sequencing Center for Infectious Disease"/>
            <person name="Wu L."/>
            <person name="Ma J."/>
        </authorList>
    </citation>
    <scope>NUCLEOTIDE SEQUENCE [LARGE SCALE GENOMIC DNA]</scope>
    <source>
        <strain evidence="3">CGMCC 4.1622</strain>
    </source>
</reference>
<dbReference type="RefSeq" id="WP_346141601.1">
    <property type="nucleotide sequence ID" value="NZ_BAAAUA010000005.1"/>
</dbReference>
<keyword evidence="1" id="KW-1133">Transmembrane helix</keyword>
<evidence type="ECO:0000313" key="3">
    <source>
        <dbReference type="Proteomes" id="UP001596066"/>
    </source>
</evidence>
<feature type="transmembrane region" description="Helical" evidence="1">
    <location>
        <begin position="127"/>
        <end position="147"/>
    </location>
</feature>
<protein>
    <recommendedName>
        <fullName evidence="4">Secreted protein</fullName>
    </recommendedName>
</protein>
<accession>A0ABW0VHA2</accession>
<sequence>MIQPRSARTPAWAVALVDVQLLVDPVALVLDHVLQLGQRSAPLGAGPVGADGDVGAAQRAPVAGADLDPAEFAVEDLVLGQRVPPGIGSIERRVRLTVRPVTDGRAGRDRAPVDGEHREVRVREHLAVVRLVVGVVAVGILGPARALPRHRLPHPRVLTVLRLGGRLARPLPCHPHRARPTIRLRHLLGHQLPSYGWRMVGPATPPGACR</sequence>
<comment type="caution">
    <text evidence="2">The sequence shown here is derived from an EMBL/GenBank/DDBJ whole genome shotgun (WGS) entry which is preliminary data.</text>
</comment>
<dbReference type="EMBL" id="JBHSOC010000042">
    <property type="protein sequence ID" value="MFC5644139.1"/>
    <property type="molecule type" value="Genomic_DNA"/>
</dbReference>
<keyword evidence="1" id="KW-0472">Membrane</keyword>